<gene>
    <name evidence="2" type="ORF">BWI75_20515</name>
</gene>
<keyword evidence="1" id="KW-0472">Membrane</keyword>
<evidence type="ECO:0000313" key="3">
    <source>
        <dbReference type="Proteomes" id="UP000441797"/>
    </source>
</evidence>
<evidence type="ECO:0000256" key="1">
    <source>
        <dbReference type="SAM" id="Phobius"/>
    </source>
</evidence>
<feature type="transmembrane region" description="Helical" evidence="1">
    <location>
        <begin position="12"/>
        <end position="32"/>
    </location>
</feature>
<keyword evidence="1" id="KW-0812">Transmembrane</keyword>
<organism evidence="2 3">
    <name type="scientific">Gloeocapsopsis dulcis AAB1 = 1H9</name>
    <dbReference type="NCBI Taxonomy" id="1433147"/>
    <lineage>
        <taxon>Bacteria</taxon>
        <taxon>Bacillati</taxon>
        <taxon>Cyanobacteriota</taxon>
        <taxon>Cyanophyceae</taxon>
        <taxon>Oscillatoriophycideae</taxon>
        <taxon>Chroococcales</taxon>
        <taxon>Chroococcaceae</taxon>
        <taxon>Gloeocapsopsis</taxon>
        <taxon>Gloeocapsopsis dulcis</taxon>
    </lineage>
</organism>
<reference evidence="2 3" key="1">
    <citation type="journal article" date="2019" name="Front. Microbiol.">
        <title>Genomic Features for Desiccation Tolerance and Sugar Biosynthesis in the Extremophile Gloeocapsopsis sp. UTEX B3054.</title>
        <authorList>
            <person name="Urrejola C."/>
            <person name="Alcorta J."/>
            <person name="Salas L."/>
            <person name="Vasquez M."/>
            <person name="Polz M.F."/>
            <person name="Vicuna R."/>
            <person name="Diez B."/>
        </authorList>
    </citation>
    <scope>NUCLEOTIDE SEQUENCE [LARGE SCALE GENOMIC DNA]</scope>
    <source>
        <strain evidence="2 3">1H9</strain>
    </source>
</reference>
<sequence>MNNIFSSKTPYLAKQIFLLSLAVANISIIGILPSRIAQAAQEVPVVSSSVLGQNMDVPWSRPVKINDPFEGSYLGVFDRNYFYRRFLNNNVRFEVLSLWSPNSVRFLLASRERNCAYSRRFSYNRLLGSRILAYRGHKYLYTGFPYYTSFPISRCAIANNTQNAVRLSIKIGEQVYHLDGKSSTFAVNPAVANALKAAPIENVSIRLVTDSGETIDSEIGKGTVESWRNIY</sequence>
<proteinExistence type="predicted"/>
<dbReference type="EMBL" id="NAPY01000044">
    <property type="protein sequence ID" value="MUL38637.1"/>
    <property type="molecule type" value="Genomic_DNA"/>
</dbReference>
<comment type="caution">
    <text evidence="2">The sequence shown here is derived from an EMBL/GenBank/DDBJ whole genome shotgun (WGS) entry which is preliminary data.</text>
</comment>
<keyword evidence="1" id="KW-1133">Transmembrane helix</keyword>
<name>A0A6N8G2U2_9CHRO</name>
<dbReference type="Proteomes" id="UP000441797">
    <property type="component" value="Unassembled WGS sequence"/>
</dbReference>
<evidence type="ECO:0000313" key="2">
    <source>
        <dbReference type="EMBL" id="MUL38637.1"/>
    </source>
</evidence>
<protein>
    <submittedName>
        <fullName evidence="2">Uncharacterized protein</fullName>
    </submittedName>
</protein>
<keyword evidence="3" id="KW-1185">Reference proteome</keyword>
<accession>A0A6N8G2U2</accession>
<dbReference type="AlphaFoldDB" id="A0A6N8G2U2"/>